<name>A0A2U2C657_9RHOB</name>
<keyword evidence="3" id="KW-1185">Reference proteome</keyword>
<feature type="compositionally biased region" description="Basic and acidic residues" evidence="1">
    <location>
        <begin position="13"/>
        <end position="36"/>
    </location>
</feature>
<feature type="region of interest" description="Disordered" evidence="1">
    <location>
        <begin position="123"/>
        <end position="158"/>
    </location>
</feature>
<proteinExistence type="predicted"/>
<dbReference type="InterPro" id="IPR002347">
    <property type="entry name" value="SDR_fam"/>
</dbReference>
<comment type="caution">
    <text evidence="2">The sequence shown here is derived from an EMBL/GenBank/DDBJ whole genome shotgun (WGS) entry which is preliminary data.</text>
</comment>
<dbReference type="OrthoDB" id="5513072at2"/>
<feature type="region of interest" description="Disordered" evidence="1">
    <location>
        <begin position="13"/>
        <end position="50"/>
    </location>
</feature>
<evidence type="ECO:0000256" key="1">
    <source>
        <dbReference type="SAM" id="MobiDB-lite"/>
    </source>
</evidence>
<protein>
    <recommendedName>
        <fullName evidence="4">SDR family oxidoreductase</fullName>
    </recommendedName>
</protein>
<accession>A0A2U2C657</accession>
<organism evidence="2 3">
    <name type="scientific">Pararhodobacter marinus</name>
    <dbReference type="NCBI Taxonomy" id="2184063"/>
    <lineage>
        <taxon>Bacteria</taxon>
        <taxon>Pseudomonadati</taxon>
        <taxon>Pseudomonadota</taxon>
        <taxon>Alphaproteobacteria</taxon>
        <taxon>Rhodobacterales</taxon>
        <taxon>Paracoccaceae</taxon>
        <taxon>Pararhodobacter</taxon>
    </lineage>
</organism>
<dbReference type="Proteomes" id="UP000244940">
    <property type="component" value="Unassembled WGS sequence"/>
</dbReference>
<dbReference type="EMBL" id="QEYD01000011">
    <property type="protein sequence ID" value="PWE27378.1"/>
    <property type="molecule type" value="Genomic_DNA"/>
</dbReference>
<dbReference type="Pfam" id="PF00106">
    <property type="entry name" value="adh_short"/>
    <property type="match status" value="1"/>
</dbReference>
<dbReference type="InterPro" id="IPR036291">
    <property type="entry name" value="NAD(P)-bd_dom_sf"/>
</dbReference>
<dbReference type="Gene3D" id="3.40.50.720">
    <property type="entry name" value="NAD(P)-binding Rossmann-like Domain"/>
    <property type="match status" value="1"/>
</dbReference>
<sequence>MDLVIARRFRGVDDHPTGHRAAEDRAGRLRGRDIDRPAFGQVGAPLDQQRARRLQRDRCPAAGEDLRTVQRFDQPVAGIGVEIARNRGVGGVGEGGRLWRCKRGAEQGGGCKGWDRAFHGALRSGSDGQMVAGNPPGSRARRSSGEGDAQFAPGRPTGRIPPAAMALFGAGITCPRGNGQETDVPTLIIIGAGTGVSAAIARRFGREGYSVGLIARSPSSLDRLCEGLEDEGITASAEPADAGDLPGLSEALARLAGRLGGCDVLVWNASVQRPGGPLDTPVETVQRELSVNLLGALQSVQQVAPAMVEAGTGAILFTGGGLALEPFPEWTSLALGKAALRSLGLSLYKELAPKGVHVSVVAICGHVAPGTAFDPDTIAQEYYRLATAPKGVKDRELILQPQGSDVYYNDPKRRHAMTTLPPAHVRLGR</sequence>
<dbReference type="AlphaFoldDB" id="A0A2U2C657"/>
<evidence type="ECO:0000313" key="2">
    <source>
        <dbReference type="EMBL" id="PWE27378.1"/>
    </source>
</evidence>
<evidence type="ECO:0000313" key="3">
    <source>
        <dbReference type="Proteomes" id="UP000244940"/>
    </source>
</evidence>
<reference evidence="2 3" key="1">
    <citation type="submission" date="2018-05" db="EMBL/GenBank/DDBJ databases">
        <title>Pararhodobacter marina sp. nov., isolated from deep-sea water of the Indian Ocean.</title>
        <authorList>
            <person name="Lai Q.Sr."/>
            <person name="Liu X."/>
            <person name="Shao Z."/>
        </authorList>
    </citation>
    <scope>NUCLEOTIDE SEQUENCE [LARGE SCALE GENOMIC DNA]</scope>
    <source>
        <strain evidence="2 3">CIC4N-9</strain>
    </source>
</reference>
<dbReference type="PRINTS" id="PR00081">
    <property type="entry name" value="GDHRDH"/>
</dbReference>
<evidence type="ECO:0008006" key="4">
    <source>
        <dbReference type="Google" id="ProtNLM"/>
    </source>
</evidence>
<dbReference type="PANTHER" id="PTHR43431:SF1">
    <property type="entry name" value="OS08G0476300 PROTEIN"/>
    <property type="match status" value="1"/>
</dbReference>
<dbReference type="PANTHER" id="PTHR43431">
    <property type="entry name" value="OXIDOREDUCTASE, SHORT CHAIN DEHYDROGENASE/REDUCTASE FAMILY (AFU_ORTHOLOGUE AFUA_5G14000)"/>
    <property type="match status" value="1"/>
</dbReference>
<gene>
    <name evidence="2" type="ORF">C4N9_17115</name>
</gene>
<dbReference type="SUPFAM" id="SSF51735">
    <property type="entry name" value="NAD(P)-binding Rossmann-fold domains"/>
    <property type="match status" value="1"/>
</dbReference>